<proteinExistence type="predicted"/>
<dbReference type="Proteomes" id="UP000807469">
    <property type="component" value="Unassembled WGS sequence"/>
</dbReference>
<keyword evidence="3" id="KW-1185">Reference proteome</keyword>
<sequence>MGKHTTRNSQKRRRQSNNTHSHFVDLDPDEERPVAPILDTFRHDIVSGNSIGRPTVHTKYFTLAKSPKKTASGTFTLPEPQPLEWTPSPVDDAIDIVDYATSGNFEQADFDLNLSAINGSESYNQEFEPLKKRARSDRTWHPLREWEQHDRDRDVSEVLRLEGRGDYAHIAKCYDCTNSEAIYRCVDCEAVEMFCSS</sequence>
<evidence type="ECO:0000256" key="1">
    <source>
        <dbReference type="SAM" id="MobiDB-lite"/>
    </source>
</evidence>
<evidence type="ECO:0000313" key="2">
    <source>
        <dbReference type="EMBL" id="KAF9470022.1"/>
    </source>
</evidence>
<protein>
    <submittedName>
        <fullName evidence="2">Uncharacterized protein</fullName>
    </submittedName>
</protein>
<dbReference type="EMBL" id="MU156420">
    <property type="protein sequence ID" value="KAF9470022.1"/>
    <property type="molecule type" value="Genomic_DNA"/>
</dbReference>
<dbReference type="AlphaFoldDB" id="A0A9P5YJ45"/>
<gene>
    <name evidence="2" type="ORF">BDN70DRAFT_902449</name>
</gene>
<feature type="compositionally biased region" description="Basic residues" evidence="1">
    <location>
        <begin position="1"/>
        <end position="15"/>
    </location>
</feature>
<organism evidence="2 3">
    <name type="scientific">Pholiota conissans</name>
    <dbReference type="NCBI Taxonomy" id="109636"/>
    <lineage>
        <taxon>Eukaryota</taxon>
        <taxon>Fungi</taxon>
        <taxon>Dikarya</taxon>
        <taxon>Basidiomycota</taxon>
        <taxon>Agaricomycotina</taxon>
        <taxon>Agaricomycetes</taxon>
        <taxon>Agaricomycetidae</taxon>
        <taxon>Agaricales</taxon>
        <taxon>Agaricineae</taxon>
        <taxon>Strophariaceae</taxon>
        <taxon>Pholiota</taxon>
    </lineage>
</organism>
<evidence type="ECO:0000313" key="3">
    <source>
        <dbReference type="Proteomes" id="UP000807469"/>
    </source>
</evidence>
<accession>A0A9P5YJ45</accession>
<comment type="caution">
    <text evidence="2">The sequence shown here is derived from an EMBL/GenBank/DDBJ whole genome shotgun (WGS) entry which is preliminary data.</text>
</comment>
<feature type="region of interest" description="Disordered" evidence="1">
    <location>
        <begin position="1"/>
        <end position="31"/>
    </location>
</feature>
<reference evidence="2" key="1">
    <citation type="submission" date="2020-11" db="EMBL/GenBank/DDBJ databases">
        <authorList>
            <consortium name="DOE Joint Genome Institute"/>
            <person name="Ahrendt S."/>
            <person name="Riley R."/>
            <person name="Andreopoulos W."/>
            <person name="Labutti K."/>
            <person name="Pangilinan J."/>
            <person name="Ruiz-Duenas F.J."/>
            <person name="Barrasa J.M."/>
            <person name="Sanchez-Garcia M."/>
            <person name="Camarero S."/>
            <person name="Miyauchi S."/>
            <person name="Serrano A."/>
            <person name="Linde D."/>
            <person name="Babiker R."/>
            <person name="Drula E."/>
            <person name="Ayuso-Fernandez I."/>
            <person name="Pacheco R."/>
            <person name="Padilla G."/>
            <person name="Ferreira P."/>
            <person name="Barriuso J."/>
            <person name="Kellner H."/>
            <person name="Castanera R."/>
            <person name="Alfaro M."/>
            <person name="Ramirez L."/>
            <person name="Pisabarro A.G."/>
            <person name="Kuo A."/>
            <person name="Tritt A."/>
            <person name="Lipzen A."/>
            <person name="He G."/>
            <person name="Yan M."/>
            <person name="Ng V."/>
            <person name="Cullen D."/>
            <person name="Martin F."/>
            <person name="Rosso M.-N."/>
            <person name="Henrissat B."/>
            <person name="Hibbett D."/>
            <person name="Martinez A.T."/>
            <person name="Grigoriev I.V."/>
        </authorList>
    </citation>
    <scope>NUCLEOTIDE SEQUENCE</scope>
    <source>
        <strain evidence="2">CIRM-BRFM 674</strain>
    </source>
</reference>
<name>A0A9P5YJ45_9AGAR</name>
<feature type="non-terminal residue" evidence="2">
    <location>
        <position position="197"/>
    </location>
</feature>